<dbReference type="OrthoDB" id="9801219at2"/>
<dbReference type="EMBL" id="VFSU01000034">
    <property type="protein sequence ID" value="TPE58797.1"/>
    <property type="molecule type" value="Genomic_DNA"/>
</dbReference>
<dbReference type="PIRSF" id="PIRSF000535">
    <property type="entry name" value="1PFK/6PFK/LacC"/>
    <property type="match status" value="1"/>
</dbReference>
<accession>A0A501XEP2</accession>
<keyword evidence="4 8" id="KW-0418">Kinase</keyword>
<dbReference type="InterPro" id="IPR002173">
    <property type="entry name" value="Carboh/pur_kinase_PfkB_CS"/>
</dbReference>
<comment type="similarity">
    <text evidence="1 6">Belongs to the carbohydrate kinase PfkB family.</text>
</comment>
<comment type="caution">
    <text evidence="8">The sequence shown here is derived from an EMBL/GenBank/DDBJ whole genome shotgun (WGS) entry which is preliminary data.</text>
</comment>
<feature type="domain" description="Carbohydrate kinase PfkB" evidence="7">
    <location>
        <begin position="17"/>
        <end position="292"/>
    </location>
</feature>
<keyword evidence="9" id="KW-1185">Reference proteome</keyword>
<dbReference type="Pfam" id="PF00294">
    <property type="entry name" value="PfkB"/>
    <property type="match status" value="1"/>
</dbReference>
<evidence type="ECO:0000259" key="7">
    <source>
        <dbReference type="Pfam" id="PF00294"/>
    </source>
</evidence>
<dbReference type="AlphaFoldDB" id="A0A501XEP2"/>
<dbReference type="GO" id="GO:0003872">
    <property type="term" value="F:6-phosphofructokinase activity"/>
    <property type="evidence" value="ECO:0007669"/>
    <property type="project" value="TreeGrafter"/>
</dbReference>
<evidence type="ECO:0000256" key="2">
    <source>
        <dbReference type="ARBA" id="ARBA00022679"/>
    </source>
</evidence>
<dbReference type="GO" id="GO:0005524">
    <property type="term" value="F:ATP binding"/>
    <property type="evidence" value="ECO:0007669"/>
    <property type="project" value="UniProtKB-KW"/>
</dbReference>
<evidence type="ECO:0000256" key="1">
    <source>
        <dbReference type="ARBA" id="ARBA00010688"/>
    </source>
</evidence>
<gene>
    <name evidence="8" type="ORF">FJQ54_17330</name>
</gene>
<dbReference type="PANTHER" id="PTHR46566:SF2">
    <property type="entry name" value="ATP-DEPENDENT 6-PHOSPHOFRUCTOKINASE ISOZYME 2"/>
    <property type="match status" value="1"/>
</dbReference>
<name>A0A501XEP2_9SPHN</name>
<proteinExistence type="inferred from homology"/>
<sequence length="315" mass="33741">MMSIATLTLNPTIDVAYEVDHVFHTRKMRTSAEYYEPGGGGINVARVFVRLGGSARNYYLSGGATGHALDGLLDLHKLVRSRIPIEGHTRVASAVLERDSGKEYRFVPAGPTILPGEWQQCLDQLASAQCDYMVVSGSLPPGVPDDFYGRVIDLMRGRGIPVILDSSGAGLRGGLDRGGLLLVKPSVGELRQYSGQDLPDLAAITRAAMDIVEKGKARYVAVSMGHEGALLATGDRQLHLPALPVETRSAVGAGDSFLAAMVFAMSQGWDIAEAFRFGLAGGAAAVMNPGHDLARPDAIRLLYERMPSMEQQHRA</sequence>
<dbReference type="RefSeq" id="WP_140929649.1">
    <property type="nucleotide sequence ID" value="NZ_VFSU01000034.1"/>
</dbReference>
<reference evidence="8 9" key="1">
    <citation type="submission" date="2019-06" db="EMBL/GenBank/DDBJ databases">
        <authorList>
            <person name="Lee I."/>
            <person name="Jang G.I."/>
            <person name="Hwang C.Y."/>
        </authorList>
    </citation>
    <scope>NUCLEOTIDE SEQUENCE [LARGE SCALE GENOMIC DNA]</scope>
    <source>
        <strain evidence="8 9">PAMC 28131</strain>
    </source>
</reference>
<dbReference type="Proteomes" id="UP000319897">
    <property type="component" value="Unassembled WGS sequence"/>
</dbReference>
<evidence type="ECO:0000256" key="6">
    <source>
        <dbReference type="PIRNR" id="PIRNR000535"/>
    </source>
</evidence>
<dbReference type="CDD" id="cd01164">
    <property type="entry name" value="FruK_PfkB_like"/>
    <property type="match status" value="1"/>
</dbReference>
<dbReference type="InterPro" id="IPR011611">
    <property type="entry name" value="PfkB_dom"/>
</dbReference>
<dbReference type="GO" id="GO:0005829">
    <property type="term" value="C:cytosol"/>
    <property type="evidence" value="ECO:0007669"/>
    <property type="project" value="TreeGrafter"/>
</dbReference>
<protein>
    <recommendedName>
        <fullName evidence="6">Phosphofructokinase</fullName>
    </recommendedName>
</protein>
<keyword evidence="2 6" id="KW-0808">Transferase</keyword>
<organism evidence="8 9">
    <name type="scientific">Sandaracinobacter neustonicus</name>
    <dbReference type="NCBI Taxonomy" id="1715348"/>
    <lineage>
        <taxon>Bacteria</taxon>
        <taxon>Pseudomonadati</taxon>
        <taxon>Pseudomonadota</taxon>
        <taxon>Alphaproteobacteria</taxon>
        <taxon>Sphingomonadales</taxon>
        <taxon>Sphingosinicellaceae</taxon>
        <taxon>Sandaracinobacter</taxon>
    </lineage>
</organism>
<dbReference type="Gene3D" id="3.40.1190.20">
    <property type="match status" value="1"/>
</dbReference>
<dbReference type="InterPro" id="IPR029056">
    <property type="entry name" value="Ribokinase-like"/>
</dbReference>
<keyword evidence="3" id="KW-0547">Nucleotide-binding</keyword>
<evidence type="ECO:0000256" key="4">
    <source>
        <dbReference type="ARBA" id="ARBA00022777"/>
    </source>
</evidence>
<evidence type="ECO:0000313" key="9">
    <source>
        <dbReference type="Proteomes" id="UP000319897"/>
    </source>
</evidence>
<dbReference type="SUPFAM" id="SSF53613">
    <property type="entry name" value="Ribokinase-like"/>
    <property type="match status" value="1"/>
</dbReference>
<evidence type="ECO:0000256" key="3">
    <source>
        <dbReference type="ARBA" id="ARBA00022741"/>
    </source>
</evidence>
<evidence type="ECO:0000313" key="8">
    <source>
        <dbReference type="EMBL" id="TPE58797.1"/>
    </source>
</evidence>
<dbReference type="NCBIfam" id="TIGR03168">
    <property type="entry name" value="1-PFK"/>
    <property type="match status" value="1"/>
</dbReference>
<keyword evidence="5" id="KW-0067">ATP-binding</keyword>
<dbReference type="PANTHER" id="PTHR46566">
    <property type="entry name" value="1-PHOSPHOFRUCTOKINASE-RELATED"/>
    <property type="match status" value="1"/>
</dbReference>
<dbReference type="PROSITE" id="PS00583">
    <property type="entry name" value="PFKB_KINASES_1"/>
    <property type="match status" value="1"/>
</dbReference>
<evidence type="ECO:0000256" key="5">
    <source>
        <dbReference type="ARBA" id="ARBA00022840"/>
    </source>
</evidence>
<dbReference type="InterPro" id="IPR017583">
    <property type="entry name" value="Tagatose/fructose_Pkinase"/>
</dbReference>